<organism evidence="19 20">
    <name type="scientific">Maritimibacter harenae</name>
    <dbReference type="NCBI Taxonomy" id="2606218"/>
    <lineage>
        <taxon>Bacteria</taxon>
        <taxon>Pseudomonadati</taxon>
        <taxon>Pseudomonadota</taxon>
        <taxon>Alphaproteobacteria</taxon>
        <taxon>Rhodobacterales</taxon>
        <taxon>Roseobacteraceae</taxon>
        <taxon>Maritimibacter</taxon>
    </lineage>
</organism>
<accession>A0A845M7K3</accession>
<protein>
    <recommendedName>
        <fullName evidence="6 16">CDP-diacylglycerol--glycerol-3-phosphate 3-phosphatidyltransferase</fullName>
        <ecNumber evidence="5 16">2.7.8.5</ecNumber>
    </recommendedName>
</protein>
<evidence type="ECO:0000256" key="1">
    <source>
        <dbReference type="ARBA" id="ARBA00004141"/>
    </source>
</evidence>
<comment type="subcellular location">
    <subcellularLocation>
        <location evidence="1">Membrane</location>
        <topology evidence="1">Multi-pass membrane protein</topology>
    </subcellularLocation>
</comment>
<keyword evidence="13" id="KW-0594">Phospholipid biosynthesis</keyword>
<comment type="pathway">
    <text evidence="3">Lipid metabolism.</text>
</comment>
<dbReference type="NCBIfam" id="TIGR00560">
    <property type="entry name" value="pgsA"/>
    <property type="match status" value="1"/>
</dbReference>
<reference evidence="19 20" key="1">
    <citation type="submission" date="2019-12" db="EMBL/GenBank/DDBJ databases">
        <title>Maritimibacter sp. nov. sp. isolated from sea sand.</title>
        <authorList>
            <person name="Kim J."/>
            <person name="Jeong S.E."/>
            <person name="Jung H.S."/>
            <person name="Jeon C.O."/>
        </authorList>
    </citation>
    <scope>NUCLEOTIDE SEQUENCE [LARGE SCALE GENOMIC DNA]</scope>
    <source>
        <strain evidence="19 20">DP07</strain>
    </source>
</reference>
<evidence type="ECO:0000313" key="19">
    <source>
        <dbReference type="EMBL" id="MZR13493.1"/>
    </source>
</evidence>
<evidence type="ECO:0000313" key="20">
    <source>
        <dbReference type="Proteomes" id="UP000467322"/>
    </source>
</evidence>
<comment type="pathway">
    <text evidence="2">Phospholipid metabolism; phosphatidylglycerol biosynthesis; phosphatidylglycerol from CDP-diacylglycerol: step 1/2.</text>
</comment>
<gene>
    <name evidence="19" type="primary">pgsA</name>
    <name evidence="19" type="ORF">GQE99_10750</name>
</gene>
<dbReference type="InterPro" id="IPR048254">
    <property type="entry name" value="CDP_ALCOHOL_P_TRANSF_CS"/>
</dbReference>
<evidence type="ECO:0000256" key="9">
    <source>
        <dbReference type="ARBA" id="ARBA00022692"/>
    </source>
</evidence>
<evidence type="ECO:0000256" key="3">
    <source>
        <dbReference type="ARBA" id="ARBA00005189"/>
    </source>
</evidence>
<evidence type="ECO:0000256" key="14">
    <source>
        <dbReference type="ARBA" id="ARBA00023264"/>
    </source>
</evidence>
<name>A0A845M7K3_9RHOB</name>
<evidence type="ECO:0000256" key="11">
    <source>
        <dbReference type="ARBA" id="ARBA00023098"/>
    </source>
</evidence>
<dbReference type="GO" id="GO:0008444">
    <property type="term" value="F:CDP-diacylglycerol-glycerol-3-phosphate 3-phosphatidyltransferase activity"/>
    <property type="evidence" value="ECO:0007669"/>
    <property type="project" value="UniProtKB-UniRule"/>
</dbReference>
<dbReference type="PROSITE" id="PS00379">
    <property type="entry name" value="CDP_ALCOHOL_P_TRANSF"/>
    <property type="match status" value="1"/>
</dbReference>
<keyword evidence="20" id="KW-1185">Reference proteome</keyword>
<dbReference type="Pfam" id="PF01066">
    <property type="entry name" value="CDP-OH_P_transf"/>
    <property type="match status" value="1"/>
</dbReference>
<comment type="similarity">
    <text evidence="4 17">Belongs to the CDP-alcohol phosphatidyltransferase class-I family.</text>
</comment>
<feature type="transmembrane region" description="Helical" evidence="18">
    <location>
        <begin position="7"/>
        <end position="28"/>
    </location>
</feature>
<keyword evidence="8 17" id="KW-0808">Transferase</keyword>
<feature type="transmembrane region" description="Helical" evidence="18">
    <location>
        <begin position="183"/>
        <end position="204"/>
    </location>
</feature>
<dbReference type="Proteomes" id="UP000467322">
    <property type="component" value="Unassembled WGS sequence"/>
</dbReference>
<dbReference type="PANTHER" id="PTHR14269:SF62">
    <property type="entry name" value="CDP-DIACYLGLYCEROL--GLYCEROL-3-PHOSPHATE 3-PHOSPHATIDYLTRANSFERASE 1, CHLOROPLASTIC"/>
    <property type="match status" value="1"/>
</dbReference>
<keyword evidence="12 18" id="KW-0472">Membrane</keyword>
<keyword evidence="11" id="KW-0443">Lipid metabolism</keyword>
<evidence type="ECO:0000256" key="6">
    <source>
        <dbReference type="ARBA" id="ARBA00014944"/>
    </source>
</evidence>
<comment type="caution">
    <text evidence="19">The sequence shown here is derived from an EMBL/GenBank/DDBJ whole genome shotgun (WGS) entry which is preliminary data.</text>
</comment>
<feature type="transmembrane region" description="Helical" evidence="18">
    <location>
        <begin position="34"/>
        <end position="53"/>
    </location>
</feature>
<dbReference type="PIRSF" id="PIRSF000847">
    <property type="entry name" value="Phos_ph_gly_syn"/>
    <property type="match status" value="1"/>
</dbReference>
<feature type="transmembrane region" description="Helical" evidence="18">
    <location>
        <begin position="74"/>
        <end position="102"/>
    </location>
</feature>
<evidence type="ECO:0000256" key="5">
    <source>
        <dbReference type="ARBA" id="ARBA00013170"/>
    </source>
</evidence>
<evidence type="ECO:0000256" key="7">
    <source>
        <dbReference type="ARBA" id="ARBA00022516"/>
    </source>
</evidence>
<evidence type="ECO:0000256" key="15">
    <source>
        <dbReference type="ARBA" id="ARBA00048586"/>
    </source>
</evidence>
<dbReference type="AlphaFoldDB" id="A0A845M7K3"/>
<evidence type="ECO:0000256" key="16">
    <source>
        <dbReference type="NCBIfam" id="TIGR00560"/>
    </source>
</evidence>
<dbReference type="InterPro" id="IPR043130">
    <property type="entry name" value="CDP-OH_PTrfase_TM_dom"/>
</dbReference>
<keyword evidence="10 18" id="KW-1133">Transmembrane helix</keyword>
<evidence type="ECO:0000256" key="13">
    <source>
        <dbReference type="ARBA" id="ARBA00023209"/>
    </source>
</evidence>
<evidence type="ECO:0000256" key="17">
    <source>
        <dbReference type="RuleBase" id="RU003750"/>
    </source>
</evidence>
<evidence type="ECO:0000256" key="10">
    <source>
        <dbReference type="ARBA" id="ARBA00022989"/>
    </source>
</evidence>
<dbReference type="GO" id="GO:0046474">
    <property type="term" value="P:glycerophospholipid biosynthetic process"/>
    <property type="evidence" value="ECO:0007669"/>
    <property type="project" value="TreeGrafter"/>
</dbReference>
<evidence type="ECO:0000256" key="4">
    <source>
        <dbReference type="ARBA" id="ARBA00010441"/>
    </source>
</evidence>
<keyword evidence="7" id="KW-0444">Lipid biosynthesis</keyword>
<keyword evidence="9 18" id="KW-0812">Transmembrane</keyword>
<dbReference type="InterPro" id="IPR050324">
    <property type="entry name" value="CDP-alcohol_PTase-I"/>
</dbReference>
<evidence type="ECO:0000256" key="12">
    <source>
        <dbReference type="ARBA" id="ARBA00023136"/>
    </source>
</evidence>
<keyword evidence="14" id="KW-1208">Phospholipid metabolism</keyword>
<dbReference type="InterPro" id="IPR004570">
    <property type="entry name" value="Phosphatidylglycerol_P_synth"/>
</dbReference>
<evidence type="ECO:0000256" key="8">
    <source>
        <dbReference type="ARBA" id="ARBA00022679"/>
    </source>
</evidence>
<sequence>MKWTIPNILTIGRLIAVPLLPIVFLFFARPWADWYALVVFIVAAVTDYVDGYLARAWAQESRFGATMDPIADKALVLTALLVIAAYSGLAIWIVLPSGIIIFREVFVSGLRETLGDKAKALKVTRIGKWKTTVQMVALTLLFAKGVFEHYVGMQSFGMDDALFDQIIEGEVADHLGLGWKTTAMIWTGNAGVVLLWVAALLTAISGWDYFRKAWPFLKEDTDD</sequence>
<dbReference type="PANTHER" id="PTHR14269">
    <property type="entry name" value="CDP-DIACYLGLYCEROL--GLYCEROL-3-PHOSPHATE 3-PHOSPHATIDYLTRANSFERASE-RELATED"/>
    <property type="match status" value="1"/>
</dbReference>
<proteinExistence type="inferred from homology"/>
<dbReference type="EMBL" id="WTUX01000012">
    <property type="protein sequence ID" value="MZR13493.1"/>
    <property type="molecule type" value="Genomic_DNA"/>
</dbReference>
<comment type="catalytic activity">
    <reaction evidence="15">
        <text>a CDP-1,2-diacyl-sn-glycerol + sn-glycerol 3-phosphate = a 1,2-diacyl-sn-glycero-3-phospho-(1'-sn-glycero-3'-phosphate) + CMP + H(+)</text>
        <dbReference type="Rhea" id="RHEA:12593"/>
        <dbReference type="ChEBI" id="CHEBI:15378"/>
        <dbReference type="ChEBI" id="CHEBI:57597"/>
        <dbReference type="ChEBI" id="CHEBI:58332"/>
        <dbReference type="ChEBI" id="CHEBI:60110"/>
        <dbReference type="ChEBI" id="CHEBI:60377"/>
        <dbReference type="EC" id="2.7.8.5"/>
    </reaction>
</comment>
<evidence type="ECO:0000256" key="2">
    <source>
        <dbReference type="ARBA" id="ARBA00005042"/>
    </source>
</evidence>
<dbReference type="GO" id="GO:0016020">
    <property type="term" value="C:membrane"/>
    <property type="evidence" value="ECO:0007669"/>
    <property type="project" value="UniProtKB-SubCell"/>
</dbReference>
<dbReference type="Gene3D" id="1.20.120.1760">
    <property type="match status" value="1"/>
</dbReference>
<dbReference type="RefSeq" id="WP_161351610.1">
    <property type="nucleotide sequence ID" value="NZ_WTUX01000012.1"/>
</dbReference>
<dbReference type="InterPro" id="IPR000462">
    <property type="entry name" value="CDP-OH_P_trans"/>
</dbReference>
<evidence type="ECO:0000256" key="18">
    <source>
        <dbReference type="SAM" id="Phobius"/>
    </source>
</evidence>
<dbReference type="EC" id="2.7.8.5" evidence="5 16"/>